<dbReference type="OrthoDB" id="5233988at2759"/>
<keyword evidence="1" id="KW-0732">Signal</keyword>
<dbReference type="RefSeq" id="XP_018706679.1">
    <property type="nucleotide sequence ID" value="XM_018845972.1"/>
</dbReference>
<keyword evidence="3" id="KW-1185">Reference proteome</keyword>
<dbReference type="EMBL" id="AZHB01000004">
    <property type="protein sequence ID" value="OAA70392.1"/>
    <property type="molecule type" value="Genomic_DNA"/>
</dbReference>
<gene>
    <name evidence="2" type="ORF">ISF_02366</name>
</gene>
<comment type="caution">
    <text evidence="2">The sequence shown here is derived from an EMBL/GenBank/DDBJ whole genome shotgun (WGS) entry which is preliminary data.</text>
</comment>
<feature type="signal peptide" evidence="1">
    <location>
        <begin position="1"/>
        <end position="21"/>
    </location>
</feature>
<dbReference type="GeneID" id="30018658"/>
<proteinExistence type="predicted"/>
<organism evidence="2 3">
    <name type="scientific">Cordyceps fumosorosea (strain ARSEF 2679)</name>
    <name type="common">Isaria fumosorosea</name>
    <dbReference type="NCBI Taxonomy" id="1081104"/>
    <lineage>
        <taxon>Eukaryota</taxon>
        <taxon>Fungi</taxon>
        <taxon>Dikarya</taxon>
        <taxon>Ascomycota</taxon>
        <taxon>Pezizomycotina</taxon>
        <taxon>Sordariomycetes</taxon>
        <taxon>Hypocreomycetidae</taxon>
        <taxon>Hypocreales</taxon>
        <taxon>Cordycipitaceae</taxon>
        <taxon>Cordyceps</taxon>
    </lineage>
</organism>
<protein>
    <submittedName>
        <fullName evidence="2">Uncharacterized protein</fullName>
    </submittedName>
</protein>
<dbReference type="Proteomes" id="UP000076744">
    <property type="component" value="Unassembled WGS sequence"/>
</dbReference>
<sequence>MPASSFKVVFLAIATAMQAYAVSSPVADCTTTLNITQTRFATPPYWPQCEFDSTMREYPSTTTTTTSLDCHGCRHIRVQEVPFVYCPYWHYTASTSETTPYTVHETVWQNRVINKLTRQYDAASDY</sequence>
<feature type="chain" id="PRO_5007835969" evidence="1">
    <location>
        <begin position="22"/>
        <end position="126"/>
    </location>
</feature>
<name>A0A162JKP8_CORFA</name>
<accession>A0A162JKP8</accession>
<evidence type="ECO:0000313" key="3">
    <source>
        <dbReference type="Proteomes" id="UP000076744"/>
    </source>
</evidence>
<evidence type="ECO:0000313" key="2">
    <source>
        <dbReference type="EMBL" id="OAA70392.1"/>
    </source>
</evidence>
<dbReference type="AlphaFoldDB" id="A0A162JKP8"/>
<evidence type="ECO:0000256" key="1">
    <source>
        <dbReference type="SAM" id="SignalP"/>
    </source>
</evidence>
<reference evidence="2 3" key="1">
    <citation type="journal article" date="2016" name="Genome Biol. Evol.">
        <title>Divergent and convergent evolution of fungal pathogenicity.</title>
        <authorList>
            <person name="Shang Y."/>
            <person name="Xiao G."/>
            <person name="Zheng P."/>
            <person name="Cen K."/>
            <person name="Zhan S."/>
            <person name="Wang C."/>
        </authorList>
    </citation>
    <scope>NUCLEOTIDE SEQUENCE [LARGE SCALE GENOMIC DNA]</scope>
    <source>
        <strain evidence="2 3">ARSEF 2679</strain>
    </source>
</reference>